<dbReference type="Proteomes" id="UP001153269">
    <property type="component" value="Unassembled WGS sequence"/>
</dbReference>
<evidence type="ECO:0000256" key="1">
    <source>
        <dbReference type="SAM" id="MobiDB-lite"/>
    </source>
</evidence>
<gene>
    <name evidence="4" type="ORF">PLEPLA_LOCUS31442</name>
</gene>
<comment type="caution">
    <text evidence="4">The sequence shown here is derived from an EMBL/GenBank/DDBJ whole genome shotgun (WGS) entry which is preliminary data.</text>
</comment>
<dbReference type="Pfam" id="PF23245">
    <property type="entry name" value="RRM_PARP14_2"/>
    <property type="match status" value="1"/>
</dbReference>
<dbReference type="Gene3D" id="3.30.70.330">
    <property type="match status" value="1"/>
</dbReference>
<feature type="region of interest" description="Disordered" evidence="1">
    <location>
        <begin position="89"/>
        <end position="135"/>
    </location>
</feature>
<sequence length="261" mass="28888">MSDVYSYPLLVELEENDFPKIKMKLLKYFNSKKSGGGGDCEVDYQSGSRTAVLRFRTEQDQKNVLGKESHQIQLDKAVLKMTVRFPPDEKTAPAAAAAPSSQKQEVPSDNVTKTSEVQAEAKGRDDVAAEEASTSAVLGKVPEDMSQEVLEMLVENIIKGMKSPSASFTLEIIHGISSVVVTFETGKESADFVARCPQNRMFTNKGLSVRPLELTKQVAIEDTKKFDKDFLHLYFENAGEGVESVLFNEGEQFIVTFKDSQ</sequence>
<accession>A0A9N7YTC9</accession>
<feature type="non-terminal residue" evidence="4">
    <location>
        <position position="261"/>
    </location>
</feature>
<feature type="domain" description="PAR14-like first RRM" evidence="2">
    <location>
        <begin position="9"/>
        <end position="84"/>
    </location>
</feature>
<feature type="domain" description="PARP14 second RRM" evidence="3">
    <location>
        <begin position="132"/>
        <end position="213"/>
    </location>
</feature>
<dbReference type="Pfam" id="PF23085">
    <property type="entry name" value="RRM_PARP14_3"/>
    <property type="match status" value="1"/>
</dbReference>
<dbReference type="InterPro" id="IPR012677">
    <property type="entry name" value="Nucleotide-bd_a/b_plait_sf"/>
</dbReference>
<dbReference type="AlphaFoldDB" id="A0A9N7YTC9"/>
<evidence type="ECO:0000259" key="3">
    <source>
        <dbReference type="Pfam" id="PF23245"/>
    </source>
</evidence>
<dbReference type="InterPro" id="IPR057051">
    <property type="entry name" value="PARP14_RPM_1"/>
</dbReference>
<name>A0A9N7YTC9_PLEPL</name>
<keyword evidence="5" id="KW-1185">Reference proteome</keyword>
<protein>
    <submittedName>
        <fullName evidence="4">Uncharacterized protein</fullName>
    </submittedName>
</protein>
<dbReference type="EMBL" id="CADEAL010003172">
    <property type="protein sequence ID" value="CAB1443726.1"/>
    <property type="molecule type" value="Genomic_DNA"/>
</dbReference>
<dbReference type="InterPro" id="IPR057050">
    <property type="entry name" value="RRM_PARP14_2"/>
</dbReference>
<evidence type="ECO:0000313" key="5">
    <source>
        <dbReference type="Proteomes" id="UP001153269"/>
    </source>
</evidence>
<evidence type="ECO:0000313" key="4">
    <source>
        <dbReference type="EMBL" id="CAB1443726.1"/>
    </source>
</evidence>
<dbReference type="Pfam" id="PF23222">
    <property type="entry name" value="RRM_PARP14_1"/>
    <property type="match status" value="1"/>
</dbReference>
<proteinExistence type="predicted"/>
<organism evidence="4 5">
    <name type="scientific">Pleuronectes platessa</name>
    <name type="common">European plaice</name>
    <dbReference type="NCBI Taxonomy" id="8262"/>
    <lineage>
        <taxon>Eukaryota</taxon>
        <taxon>Metazoa</taxon>
        <taxon>Chordata</taxon>
        <taxon>Craniata</taxon>
        <taxon>Vertebrata</taxon>
        <taxon>Euteleostomi</taxon>
        <taxon>Actinopterygii</taxon>
        <taxon>Neopterygii</taxon>
        <taxon>Teleostei</taxon>
        <taxon>Neoteleostei</taxon>
        <taxon>Acanthomorphata</taxon>
        <taxon>Carangaria</taxon>
        <taxon>Pleuronectiformes</taxon>
        <taxon>Pleuronectoidei</taxon>
        <taxon>Pleuronectidae</taxon>
        <taxon>Pleuronectes</taxon>
    </lineage>
</organism>
<evidence type="ECO:0000259" key="2">
    <source>
        <dbReference type="Pfam" id="PF23222"/>
    </source>
</evidence>
<feature type="compositionally biased region" description="Polar residues" evidence="1">
    <location>
        <begin position="100"/>
        <end position="117"/>
    </location>
</feature>
<reference evidence="4" key="1">
    <citation type="submission" date="2020-03" db="EMBL/GenBank/DDBJ databases">
        <authorList>
            <person name="Weist P."/>
        </authorList>
    </citation>
    <scope>NUCLEOTIDE SEQUENCE</scope>
</reference>